<dbReference type="EMBL" id="CP029192">
    <property type="protein sequence ID" value="QES36540.1"/>
    <property type="molecule type" value="Genomic_DNA"/>
</dbReference>
<dbReference type="InterPro" id="IPR011990">
    <property type="entry name" value="TPR-like_helical_dom_sf"/>
</dbReference>
<dbReference type="PANTHER" id="PTHR35807:SF1">
    <property type="entry name" value="TRANSCRIPTIONAL REGULATOR REDD"/>
    <property type="match status" value="1"/>
</dbReference>
<dbReference type="Gene3D" id="1.25.40.10">
    <property type="entry name" value="Tetratricopeptide repeat domain"/>
    <property type="match status" value="1"/>
</dbReference>
<dbReference type="Gene3D" id="3.40.50.1000">
    <property type="entry name" value="HAD superfamily/HAD-like"/>
    <property type="match status" value="1"/>
</dbReference>
<dbReference type="GO" id="GO:0003677">
    <property type="term" value="F:DNA binding"/>
    <property type="evidence" value="ECO:0007669"/>
    <property type="project" value="TreeGrafter"/>
</dbReference>
<dbReference type="InterPro" id="IPR001245">
    <property type="entry name" value="Ser-Thr/Tyr_kinase_cat_dom"/>
</dbReference>
<organism evidence="6 7">
    <name type="scientific">Streptomyces venezuelae</name>
    <dbReference type="NCBI Taxonomy" id="54571"/>
    <lineage>
        <taxon>Bacteria</taxon>
        <taxon>Bacillati</taxon>
        <taxon>Actinomycetota</taxon>
        <taxon>Actinomycetes</taxon>
        <taxon>Kitasatosporales</taxon>
        <taxon>Streptomycetaceae</taxon>
        <taxon>Streptomyces</taxon>
    </lineage>
</organism>
<dbReference type="Proteomes" id="UP000322927">
    <property type="component" value="Chromosome"/>
</dbReference>
<dbReference type="Pfam" id="PF07714">
    <property type="entry name" value="PK_Tyr_Ser-Thr"/>
    <property type="match status" value="1"/>
</dbReference>
<dbReference type="Gene3D" id="3.30.200.20">
    <property type="entry name" value="Phosphorylase Kinase, domain 1"/>
    <property type="match status" value="1"/>
</dbReference>
<dbReference type="PANTHER" id="PTHR35807">
    <property type="entry name" value="TRANSCRIPTIONAL REGULATOR REDD-RELATED"/>
    <property type="match status" value="1"/>
</dbReference>
<keyword evidence="2" id="KW-0805">Transcription regulation</keyword>
<proteinExistence type="predicted"/>
<evidence type="ECO:0000313" key="7">
    <source>
        <dbReference type="Proteomes" id="UP000322927"/>
    </source>
</evidence>
<evidence type="ECO:0000259" key="5">
    <source>
        <dbReference type="PROSITE" id="PS50011"/>
    </source>
</evidence>
<dbReference type="NCBIfam" id="NF041121">
    <property type="entry name" value="SAV_2336_NTERM"/>
    <property type="match status" value="1"/>
</dbReference>
<dbReference type="InterPro" id="IPR011009">
    <property type="entry name" value="Kinase-like_dom_sf"/>
</dbReference>
<feature type="region of interest" description="Disordered" evidence="4">
    <location>
        <begin position="239"/>
        <end position="259"/>
    </location>
</feature>
<dbReference type="InterPro" id="IPR036412">
    <property type="entry name" value="HAD-like_sf"/>
</dbReference>
<dbReference type="SMART" id="SM00220">
    <property type="entry name" value="S_TKc"/>
    <property type="match status" value="1"/>
</dbReference>
<dbReference type="AlphaFoldDB" id="A0A5P2C2Q7"/>
<dbReference type="SUPFAM" id="SSF56112">
    <property type="entry name" value="Protein kinase-like (PK-like)"/>
    <property type="match status" value="1"/>
</dbReference>
<dbReference type="InterPro" id="IPR023214">
    <property type="entry name" value="HAD_sf"/>
</dbReference>
<dbReference type="GO" id="GO:0005524">
    <property type="term" value="F:ATP binding"/>
    <property type="evidence" value="ECO:0007669"/>
    <property type="project" value="InterPro"/>
</dbReference>
<name>A0A5P2C2Q7_STRVZ</name>
<dbReference type="Gene3D" id="1.10.510.10">
    <property type="entry name" value="Transferase(Phosphotransferase) domain 1"/>
    <property type="match status" value="1"/>
</dbReference>
<evidence type="ECO:0000313" key="6">
    <source>
        <dbReference type="EMBL" id="QES36540.1"/>
    </source>
</evidence>
<evidence type="ECO:0000256" key="3">
    <source>
        <dbReference type="ARBA" id="ARBA00023163"/>
    </source>
</evidence>
<feature type="compositionally biased region" description="Low complexity" evidence="4">
    <location>
        <begin position="812"/>
        <end position="826"/>
    </location>
</feature>
<dbReference type="GO" id="GO:0006355">
    <property type="term" value="P:regulation of DNA-templated transcription"/>
    <property type="evidence" value="ECO:0007669"/>
    <property type="project" value="TreeGrafter"/>
</dbReference>
<dbReference type="GO" id="GO:0004672">
    <property type="term" value="F:protein kinase activity"/>
    <property type="evidence" value="ECO:0007669"/>
    <property type="project" value="InterPro"/>
</dbReference>
<feature type="region of interest" description="Disordered" evidence="4">
    <location>
        <begin position="806"/>
        <end position="827"/>
    </location>
</feature>
<gene>
    <name evidence="6" type="ORF">DEJ48_26895</name>
</gene>
<dbReference type="InterPro" id="IPR047738">
    <property type="entry name" value="SAV_2336-like_N"/>
</dbReference>
<protein>
    <recommendedName>
        <fullName evidence="5">Protein kinase domain-containing protein</fullName>
    </recommendedName>
</protein>
<dbReference type="SUPFAM" id="SSF56784">
    <property type="entry name" value="HAD-like"/>
    <property type="match status" value="1"/>
</dbReference>
<sequence length="1214" mass="129676">MLAHPLALQRAVRPLKRYVPSPTGRFLDEEATAHRIALLGGQPQGWLPVLGPAPERWLRLCVVHDGGATMPMWRPLVRELHTALAQSGVFRTVELHRAAPDGTVPARAASVPADGRTVILVISDCMGPQWREGPGAVRWHHTLHRWAARMPLAVVQPLPERLWRTTALPTTPGLLSAPHPAAPSAALAFTAYDVLEEPRPEDALPLPVLEPAANWLANWAALVTDPGGTQLPGSVGWLTPSPATPSRTAAPPAGPTPREDLTRLTAEELVLRFRSTASPEAFRLAGHLALGETQLPVMRLVHRAVERHPRPQHLAEVILSGMLAESPEGPPGAYDFRDGVRELLLRTLPRTARDRTRELLAQIGGLIDDRAGVAPGELRAVAHVPGRGGEGVGGGAGEAFATVTPESVRQLGGARPHLLGGRYRGIAQIGRDKGVWLADDLADGGEVVVVQRFLAAPGPVRASFADEAARLEQFHHPHVAAVHDHGMDGEVPYLVLEYVPGRNLDELLLGHPGGLPVEMALQLVVPLAEAVTALHTQGMVHGAISAEQVRLPRDRGPVLCGCTLTPYGTAAREADLLALGRLVQETYTGAPTIPADRGHGLPIDRPETPLAMLASAVLDLASGRLPRQRRGLAKLASRTARPTQELTCSLLGPPVFFRDGSRLPATTPESLAVLCMLVLAEGSSLSYADLAEGLWAAERTDPTRSFISSCLSAIRVELGIPVVEDVRGFSLRLPPDDEAVDLFRCRRLAAEAERARAAGDLGTARQRVTEAHSLWQGEPLDGVPGPAARAVRVEIDRLRHRLRNNLHALKEPPAGADSPDGPDSPGQQHIRVLFECVAAEGRAKAVAELGKAVSRLLVRIGVGPGEFSLRPGARDWTLTVACGVPAVELLAALLDELPSLRTPPPRLDIAVTVGRATDPAAIRLPRFPDRLRNLFDGTGQAIVVLPDTLHTDLTRRGLAGSVPFSLLSDTGDWYGWIMAPPAVTPLLLGFDGVFTHLFPSRSARAATLSLLSVVTEYRRLNDALSGVPLLDSRSAAVTDGHLAHPLDALRALAHHQGYAAELHARLTALETERAAVSRPLAHSAALHGLLTNRPVAIVTDTSHEAVSTYLEAQGLPAPRGGIHGRTADITRLMPDAECPSRALERLAVPPNRCLMLGASPHEAVAARTLGIPFVGHAPDNRSARDLRSVGVSSTVTSLREVVDLLRAKDGRRGV</sequence>
<keyword evidence="3" id="KW-0804">Transcription</keyword>
<dbReference type="InterPro" id="IPR000719">
    <property type="entry name" value="Prot_kinase_dom"/>
</dbReference>
<evidence type="ECO:0000256" key="4">
    <source>
        <dbReference type="SAM" id="MobiDB-lite"/>
    </source>
</evidence>
<dbReference type="InterPro" id="IPR005158">
    <property type="entry name" value="BTAD"/>
</dbReference>
<dbReference type="InterPro" id="IPR051677">
    <property type="entry name" value="AfsR-DnrI-RedD_regulator"/>
</dbReference>
<reference evidence="6 7" key="1">
    <citation type="submission" date="2018-05" db="EMBL/GenBank/DDBJ databases">
        <title>Streptomyces venezuelae.</title>
        <authorList>
            <person name="Kim W."/>
            <person name="Lee N."/>
            <person name="Cho B.-K."/>
        </authorList>
    </citation>
    <scope>NUCLEOTIDE SEQUENCE [LARGE SCALE GENOMIC DNA]</scope>
    <source>
        <strain evidence="6 7">ATCC 14584</strain>
    </source>
</reference>
<dbReference type="PROSITE" id="PS50011">
    <property type="entry name" value="PROTEIN_KINASE_DOM"/>
    <property type="match status" value="1"/>
</dbReference>
<keyword evidence="1" id="KW-0902">Two-component regulatory system</keyword>
<dbReference type="Pfam" id="PF03704">
    <property type="entry name" value="BTAD"/>
    <property type="match status" value="1"/>
</dbReference>
<dbReference type="GO" id="GO:0000160">
    <property type="term" value="P:phosphorelay signal transduction system"/>
    <property type="evidence" value="ECO:0007669"/>
    <property type="project" value="UniProtKB-KW"/>
</dbReference>
<feature type="domain" description="Protein kinase" evidence="5">
    <location>
        <begin position="413"/>
        <end position="674"/>
    </location>
</feature>
<feature type="compositionally biased region" description="Low complexity" evidence="4">
    <location>
        <begin position="239"/>
        <end position="251"/>
    </location>
</feature>
<dbReference type="InterPro" id="IPR036388">
    <property type="entry name" value="WH-like_DNA-bd_sf"/>
</dbReference>
<evidence type="ECO:0000256" key="1">
    <source>
        <dbReference type="ARBA" id="ARBA00023012"/>
    </source>
</evidence>
<evidence type="ECO:0000256" key="2">
    <source>
        <dbReference type="ARBA" id="ARBA00023015"/>
    </source>
</evidence>
<accession>A0A5P2C2Q7</accession>
<dbReference type="Gene3D" id="1.10.10.10">
    <property type="entry name" value="Winged helix-like DNA-binding domain superfamily/Winged helix DNA-binding domain"/>
    <property type="match status" value="1"/>
</dbReference>